<dbReference type="Pfam" id="PF07494">
    <property type="entry name" value="Reg_prop"/>
    <property type="match status" value="4"/>
</dbReference>
<dbReference type="SUPFAM" id="SSF49265">
    <property type="entry name" value="Fibronectin type III"/>
    <property type="match status" value="1"/>
</dbReference>
<keyword evidence="4" id="KW-0418">Kinase</keyword>
<reference evidence="4" key="1">
    <citation type="submission" date="2021-03" db="EMBL/GenBank/DDBJ databases">
        <title>Acanthopleuribacteraceae sp. M133.</title>
        <authorList>
            <person name="Wang G."/>
        </authorList>
    </citation>
    <scope>NUCLEOTIDE SEQUENCE</scope>
    <source>
        <strain evidence="4">M133</strain>
    </source>
</reference>
<feature type="domain" description="Two component regulator three Y" evidence="3">
    <location>
        <begin position="650"/>
        <end position="710"/>
    </location>
</feature>
<evidence type="ECO:0000313" key="5">
    <source>
        <dbReference type="Proteomes" id="UP000663929"/>
    </source>
</evidence>
<dbReference type="InterPro" id="IPR036890">
    <property type="entry name" value="HATPase_C_sf"/>
</dbReference>
<evidence type="ECO:0000259" key="3">
    <source>
        <dbReference type="Pfam" id="PF07495"/>
    </source>
</evidence>
<evidence type="ECO:0000259" key="2">
    <source>
        <dbReference type="Pfam" id="PF06580"/>
    </source>
</evidence>
<dbReference type="InterPro" id="IPR036116">
    <property type="entry name" value="FN3_sf"/>
</dbReference>
<dbReference type="InterPro" id="IPR003961">
    <property type="entry name" value="FN3_dom"/>
</dbReference>
<dbReference type="AlphaFoldDB" id="A0A8A4TQT3"/>
<dbReference type="KEGG" id="scor:J3U87_02485"/>
<dbReference type="InterPro" id="IPR011123">
    <property type="entry name" value="Y_Y_Y"/>
</dbReference>
<dbReference type="InterPro" id="IPR011110">
    <property type="entry name" value="Reg_prop"/>
</dbReference>
<dbReference type="SUPFAM" id="SSF63829">
    <property type="entry name" value="Calcium-dependent phosphotriesterase"/>
    <property type="match status" value="3"/>
</dbReference>
<dbReference type="InterPro" id="IPR050640">
    <property type="entry name" value="Bact_2-comp_sensor_kinase"/>
</dbReference>
<dbReference type="InterPro" id="IPR010559">
    <property type="entry name" value="Sig_transdc_His_kin_internal"/>
</dbReference>
<dbReference type="Pfam" id="PF06580">
    <property type="entry name" value="His_kinase"/>
    <property type="match status" value="1"/>
</dbReference>
<dbReference type="PANTHER" id="PTHR34220">
    <property type="entry name" value="SENSOR HISTIDINE KINASE YPDA"/>
    <property type="match status" value="1"/>
</dbReference>
<dbReference type="Proteomes" id="UP000663929">
    <property type="component" value="Chromosome"/>
</dbReference>
<dbReference type="RefSeq" id="WP_237381443.1">
    <property type="nucleotide sequence ID" value="NZ_CP071793.1"/>
</dbReference>
<dbReference type="GO" id="GO:0016020">
    <property type="term" value="C:membrane"/>
    <property type="evidence" value="ECO:0007669"/>
    <property type="project" value="InterPro"/>
</dbReference>
<organism evidence="4 5">
    <name type="scientific">Sulfidibacter corallicola</name>
    <dbReference type="NCBI Taxonomy" id="2818388"/>
    <lineage>
        <taxon>Bacteria</taxon>
        <taxon>Pseudomonadati</taxon>
        <taxon>Acidobacteriota</taxon>
        <taxon>Holophagae</taxon>
        <taxon>Acanthopleuribacterales</taxon>
        <taxon>Acanthopleuribacteraceae</taxon>
        <taxon>Sulfidibacter</taxon>
    </lineage>
</organism>
<keyword evidence="4" id="KW-0808">Transferase</keyword>
<dbReference type="SUPFAM" id="SSF55874">
    <property type="entry name" value="ATPase domain of HSP90 chaperone/DNA topoisomerase II/histidine kinase"/>
    <property type="match status" value="1"/>
</dbReference>
<proteinExistence type="predicted"/>
<dbReference type="EMBL" id="CP071793">
    <property type="protein sequence ID" value="QTD51311.1"/>
    <property type="molecule type" value="Genomic_DNA"/>
</dbReference>
<evidence type="ECO:0000313" key="4">
    <source>
        <dbReference type="EMBL" id="QTD51311.1"/>
    </source>
</evidence>
<protein>
    <submittedName>
        <fullName evidence="4">Histidine kinase</fullName>
    </submittedName>
</protein>
<dbReference type="Gene3D" id="2.60.40.10">
    <property type="entry name" value="Immunoglobulins"/>
    <property type="match status" value="1"/>
</dbReference>
<feature type="domain" description="Signal transduction histidine kinase internal region" evidence="2">
    <location>
        <begin position="768"/>
        <end position="847"/>
    </location>
</feature>
<dbReference type="InterPro" id="IPR015943">
    <property type="entry name" value="WD40/YVTN_repeat-like_dom_sf"/>
</dbReference>
<keyword evidence="5" id="KW-1185">Reference proteome</keyword>
<keyword evidence="1" id="KW-0812">Transmembrane</keyword>
<name>A0A8A4TQT3_SULCO</name>
<keyword evidence="1" id="KW-0472">Membrane</keyword>
<keyword evidence="1" id="KW-1133">Transmembrane helix</keyword>
<dbReference type="PANTHER" id="PTHR34220:SF7">
    <property type="entry name" value="SENSOR HISTIDINE KINASE YPDA"/>
    <property type="match status" value="1"/>
</dbReference>
<accession>A0A8A4TQT3</accession>
<evidence type="ECO:0000256" key="1">
    <source>
        <dbReference type="SAM" id="Phobius"/>
    </source>
</evidence>
<dbReference type="InterPro" id="IPR013783">
    <property type="entry name" value="Ig-like_fold"/>
</dbReference>
<sequence>MKYFWLLWLLPTLHAQELVFRAYTPEQGMSHTTVLCSYQDAQGYMWFGTYEAANRFDGHRFVDPLAESERKVSRVRRFTDDGHGGLWLATHDGALRLNDGKTELWTSAHGLPDDSVYEIVRTESGAIWFATRRGLGRQDPDGAWHHFSEADGLPAEHIQRMILNRDGTLWLGTAKGLCLFDGSQAEPIALTGLDEEPFVYSLLVDGYDRLWIGSDQGLFSLDDRGLLAYGAEHRMPSPVVYGIGEDDQGAIWIGTDRGAAYSQPLQDPAPVPRFRLVSDTHVLGQTTVYNIDRDREGTLWFATCLGLFQLVDRAVLAVNFPRNRSDGAIQSILEDDSGRFWFGTDRGLIRMENGQADDMADAFGLPDFFVNALLETRDRGLWIGTRKGALYLNEDRRILLDREKGLRDDYVMCFSEDEAGGTWLGTLRGGLHHYDEDGIMQISVDHGLSAERVYALTTDETGTLWVGTDHGLSQVSGERVVSVLRDLPGKEVLSLASDRKSTLWIGTNRGLAAMKNGQLRVFTRADGLPDETCRSLAVDEFDRIWVGTSRGLSYFNGSRFNALHAVSATDPIESTLGGFFRDRSGNLWVGHHQGAVFLSPADIDAAVIPPPVHLTGVSVLGYPLDGSDDLTLTYNRNQVTFSFVGLAFRAPNQVRYRTMLEGHQSEWHEHHTRQVMYTGLDPGKYRFRVAARNGQGLWSAEEAVATFEILPPFWRTFWFQALVVAFGLALLLAYLRHMRGLNRLLVHEKEQLSVQVAREQAATLHREAEIKLLHSQMNPHFLQNTLASNIYYMRSSPGKAEQMLLRLAGLFRNTMRAKSHVWGTVAEELQIIEGYLDIQQYRYNERLAYRIDCPDPLRRRAIPTFVLQPLVENAVGHGFRDTMETLTVEVVIRESAAGSLAISVSNNGEPWEGSLDDHLRPGHALDNIAKRLNLLDQAPLAHVYRDGRHHFSFTVGGDGENAAH</sequence>
<dbReference type="GO" id="GO:0000155">
    <property type="term" value="F:phosphorelay sensor kinase activity"/>
    <property type="evidence" value="ECO:0007669"/>
    <property type="project" value="InterPro"/>
</dbReference>
<dbReference type="Gene3D" id="3.30.565.10">
    <property type="entry name" value="Histidine kinase-like ATPase, C-terminal domain"/>
    <property type="match status" value="1"/>
</dbReference>
<dbReference type="Pfam" id="PF07495">
    <property type="entry name" value="Y_Y_Y"/>
    <property type="match status" value="1"/>
</dbReference>
<feature type="transmembrane region" description="Helical" evidence="1">
    <location>
        <begin position="717"/>
        <end position="735"/>
    </location>
</feature>
<gene>
    <name evidence="4" type="ORF">J3U87_02485</name>
</gene>
<dbReference type="Gene3D" id="2.130.10.10">
    <property type="entry name" value="YVTN repeat-like/Quinoprotein amine dehydrogenase"/>
    <property type="match status" value="3"/>
</dbReference>
<dbReference type="CDD" id="cd00063">
    <property type="entry name" value="FN3"/>
    <property type="match status" value="1"/>
</dbReference>